<dbReference type="SUPFAM" id="SSF140860">
    <property type="entry name" value="Pseudo ankyrin repeat-like"/>
    <property type="match status" value="1"/>
</dbReference>
<dbReference type="InterPro" id="IPR002110">
    <property type="entry name" value="Ankyrin_rpt"/>
</dbReference>
<evidence type="ECO:0000259" key="1">
    <source>
        <dbReference type="Pfam" id="PF20720"/>
    </source>
</evidence>
<feature type="domain" description="Novel STAND NTPase 3" evidence="1">
    <location>
        <begin position="55"/>
        <end position="209"/>
    </location>
</feature>
<protein>
    <recommendedName>
        <fullName evidence="1">Novel STAND NTPase 3 domain-containing protein</fullName>
    </recommendedName>
</protein>
<dbReference type="PANTHER" id="PTHR46586">
    <property type="entry name" value="ANKYRIN REPEAT-CONTAINING PROTEIN"/>
    <property type="match status" value="1"/>
</dbReference>
<evidence type="ECO:0000313" key="2">
    <source>
        <dbReference type="EMBL" id="CAC5379422.1"/>
    </source>
</evidence>
<keyword evidence="3" id="KW-1185">Reference proteome</keyword>
<accession>A0A6J8B681</accession>
<dbReference type="Proteomes" id="UP000507470">
    <property type="component" value="Unassembled WGS sequence"/>
</dbReference>
<evidence type="ECO:0000313" key="3">
    <source>
        <dbReference type="Proteomes" id="UP000507470"/>
    </source>
</evidence>
<gene>
    <name evidence="2" type="ORF">MCOR_15491</name>
</gene>
<dbReference type="Pfam" id="PF20720">
    <property type="entry name" value="nSTAND3"/>
    <property type="match status" value="1"/>
</dbReference>
<dbReference type="SMART" id="SM00248">
    <property type="entry name" value="ANK"/>
    <property type="match status" value="22"/>
</dbReference>
<organism evidence="2 3">
    <name type="scientific">Mytilus coruscus</name>
    <name type="common">Sea mussel</name>
    <dbReference type="NCBI Taxonomy" id="42192"/>
    <lineage>
        <taxon>Eukaryota</taxon>
        <taxon>Metazoa</taxon>
        <taxon>Spiralia</taxon>
        <taxon>Lophotrochozoa</taxon>
        <taxon>Mollusca</taxon>
        <taxon>Bivalvia</taxon>
        <taxon>Autobranchia</taxon>
        <taxon>Pteriomorphia</taxon>
        <taxon>Mytilida</taxon>
        <taxon>Mytiloidea</taxon>
        <taxon>Mytilidae</taxon>
        <taxon>Mytilinae</taxon>
        <taxon>Mytilus</taxon>
    </lineage>
</organism>
<dbReference type="OrthoDB" id="6202310at2759"/>
<reference evidence="2 3" key="1">
    <citation type="submission" date="2020-06" db="EMBL/GenBank/DDBJ databases">
        <authorList>
            <person name="Li R."/>
            <person name="Bekaert M."/>
        </authorList>
    </citation>
    <scope>NUCLEOTIDE SEQUENCE [LARGE SCALE GENOMIC DNA]</scope>
    <source>
        <strain evidence="3">wild</strain>
    </source>
</reference>
<dbReference type="Gene3D" id="1.25.40.20">
    <property type="entry name" value="Ankyrin repeat-containing domain"/>
    <property type="match status" value="6"/>
</dbReference>
<dbReference type="EMBL" id="CACVKT020002708">
    <property type="protein sequence ID" value="CAC5379422.1"/>
    <property type="molecule type" value="Genomic_DNA"/>
</dbReference>
<dbReference type="InterPro" id="IPR036770">
    <property type="entry name" value="Ankyrin_rpt-contain_sf"/>
</dbReference>
<dbReference type="PANTHER" id="PTHR46586:SF3">
    <property type="entry name" value="ANKYRIN REPEAT-CONTAINING PROTEIN"/>
    <property type="match status" value="1"/>
</dbReference>
<proteinExistence type="predicted"/>
<dbReference type="SUPFAM" id="SSF48403">
    <property type="entry name" value="Ankyrin repeat"/>
    <property type="match status" value="6"/>
</dbReference>
<dbReference type="InterPro" id="IPR049050">
    <property type="entry name" value="nSTAND3"/>
</dbReference>
<name>A0A6J8B681_MYTCO</name>
<dbReference type="InterPro" id="IPR052050">
    <property type="entry name" value="SecEffector_AnkRepeat"/>
</dbReference>
<sequence length="2193" mass="251572">MKQKSDNFGLYNAAEKLLFYYMATQNPWIVPGLIKNNTTCLTLLEIKDHSKENTFVTTSVVSTCIRLLKENNVLVLAGRAGSGKSRNSLEILRQYKDDGYDVIKLTDLKDFEDTFLSNVKTVFLCEDIFGRTNNIFTKNSDVKILDRVNACVNSETKVIFTVRDIVKRSCKWLFSSYRLFHKSVEVDMCSKELELKVQEKKEMFEAYCQVNNFKIVGLNELENFTDAVILDENVTVTLNRITLNKIIESEPLLGFPEACCLFTRNRKFARLGEAFFKHPSSCLTEEIENLRKSGMDKYSDKIKYSLLVYALINGDSLDKNQINTKQMNDIIISCYHNDANTISEHYIFDAIDEMNGQYLIRKYDTSSYQFQHQTVLESVLISYSKINPVLILSKLAFNFIREIVRLEGFKEKEGEIVMKIPAKYYPNLCERIIEILKTEYCLKSQSLIQLLCDSEIIRQNDVIFIENLVKVAHRVLPLKDVKTFILILDEIELVNFYLPAALLEHMIKQKNMIESLAPLLDHILFVFERESKTKIVQSCRASVLSVFLSAVVQEYNDITLSRILNMIKRFRLTSNSDQYLTRVVCSTPPTNNQLMIWLLNNIEMEYLDRKALCFEMCFRNWINLLHLVKKDPTTSGIDLTCIIKDLCSSGKYEIVKCLVEKIHCSIQSPEANINAKKDDSIQWLVENVDKSKFNMQTAINEICTTGNIHIVQWFMQHYNEIAIFDMKSVLNESCRGGNISVATWLIKFTDKSLIDLNTAILAACVSKRHDIITLLVDSLEPSSFDLNILLRMCQEGQSFIVTQLLRIVRHVALPEVVDCARKACKQDKLRIVQWLIKTLNSFINSNHLFDMKSALNKACREEKGKPILEFLLQNVEHKQFNIEEEILLAIREYKFALVQTMLKNDAHRSIDINIVLKEACRFYKKDIIKLILESVSYTPLDISTLQSVMIKAIEFNTPDITKHVLNKYDHSLFDMKSIFTAASYNGRFEIMNMLLTSFDHKLFDMNEAMCAALNDIPNHEFPKIGLHVVRLLLQHNDPSLFDMANIGKTLHRACRNGEFNKVNVLVKYFDNTTLDIKTAMNQACLNCNFEIMKYLRDEVDNNLLGIDTVINKACSKHNLPIVKWIVETFDNTLFDVKTALYYAIGDDKEDNGTDKDDDKEDGFAEDDDYCYFDIIEFLLTRFSDEDILSNKKKLERLMRIACFNCNTNIVQLLTKTVDGSLLGVDTIIKKACSDSNMNVVKWIVENIDITLFDVETALHYAIGDDEEYDDTDDDDDDDDEDNDYCNFDIIEILLNQLDGENILSKITNLERLMRIACFQCNRDIVQLLTEKVDNSLLGVDTVLNKACSEGDLEVVQWIVENVDNTLFDVKTALHYAIGSDKEYDDTDDYDDDDDEDDVYCDFDIIDILLNQLDGKNILSKITNLERLMRIACFQCNRDIVQLLTEKIDSSQLGVDTIFNKACTEKNSSLRLGVVQLLTEKVDNILLCMDRGIISACSEGNDDVVKWLVKNVDKSMLDINTVMSNVCLRPDGLNFAVWLLDNVSDKTIDINTSFINACSKGTLDILKWLLKKYGSQVLDAKTALNTSCLNGHFTTVKFILDNFDVQNFDLTNAMLKVCRCQSKDSVEIANWLWDIFDHDLFDIAKAMNNACRYGNLWIAEWLFKNNDIDLFDMSEALNSACQCNKSLVVKWIISNIPTAKINVQLAIEKICRNNSEDLSIIEFFVENREKINLDFNILVKEACTYQRTDVIKWMLTNCDNDSFRILDLLNFLISDDTNPETFIINRKCKHDSNKQNLILEILKTHKCLSFDYKSILSKASLEGWIDIFKWIITNFDNSELLVMDAVNTASQNGRREVIDWSLSNLRPDQIDTNTILAEASGFGWIEVVKNILNRPVNSKLNLKTAMNDACTFKRAGVVSWLLRNNAKDMFDVSTVMNEACSNGWIDTFNWIMENIDHRRLIIDCAVIEACAAGNIDIVRVLFSTFGKDHFDQQKLSTRICDKSDNEKVVLFLFENLNAAGFQMNNILIKASGFGWLDVVSWIMKYSPEINVIGAAFENACVNGQIDIVKCLQNKISQDYLQTGLLSVCKSGYEEIAEVLLDSVKHEHFDMATVLNETCRCGEQSVVELLLRKVDNALLDKRAAINEACKCKLPEDLVNFLITNLHNNDFDNEVVSENARKHRWTKVLMQLNRKP</sequence>